<protein>
    <submittedName>
        <fullName evidence="1">Uncharacterized protein</fullName>
    </submittedName>
</protein>
<reference evidence="1" key="1">
    <citation type="journal article" date="2020" name="Nat. Commun.">
        <title>Large-scale genome sequencing of mycorrhizal fungi provides insights into the early evolution of symbiotic traits.</title>
        <authorList>
            <person name="Miyauchi S."/>
            <person name="Kiss E."/>
            <person name="Kuo A."/>
            <person name="Drula E."/>
            <person name="Kohler A."/>
            <person name="Sanchez-Garcia M."/>
            <person name="Morin E."/>
            <person name="Andreopoulos B."/>
            <person name="Barry K.W."/>
            <person name="Bonito G."/>
            <person name="Buee M."/>
            <person name="Carver A."/>
            <person name="Chen C."/>
            <person name="Cichocki N."/>
            <person name="Clum A."/>
            <person name="Culley D."/>
            <person name="Crous P.W."/>
            <person name="Fauchery L."/>
            <person name="Girlanda M."/>
            <person name="Hayes R.D."/>
            <person name="Keri Z."/>
            <person name="LaButti K."/>
            <person name="Lipzen A."/>
            <person name="Lombard V."/>
            <person name="Magnuson J."/>
            <person name="Maillard F."/>
            <person name="Murat C."/>
            <person name="Nolan M."/>
            <person name="Ohm R.A."/>
            <person name="Pangilinan J."/>
            <person name="Pereira M.F."/>
            <person name="Perotto S."/>
            <person name="Peter M."/>
            <person name="Pfister S."/>
            <person name="Riley R."/>
            <person name="Sitrit Y."/>
            <person name="Stielow J.B."/>
            <person name="Szollosi G."/>
            <person name="Zifcakova L."/>
            <person name="Stursova M."/>
            <person name="Spatafora J.W."/>
            <person name="Tedersoo L."/>
            <person name="Vaario L.M."/>
            <person name="Yamada A."/>
            <person name="Yan M."/>
            <person name="Wang P."/>
            <person name="Xu J."/>
            <person name="Bruns T."/>
            <person name="Baldrian P."/>
            <person name="Vilgalys R."/>
            <person name="Dunand C."/>
            <person name="Henrissat B."/>
            <person name="Grigoriev I.V."/>
            <person name="Hibbett D."/>
            <person name="Nagy L.G."/>
            <person name="Martin F.M."/>
        </authorList>
    </citation>
    <scope>NUCLEOTIDE SEQUENCE</scope>
    <source>
        <strain evidence="1">UH-Tt-Lm1</strain>
    </source>
</reference>
<dbReference type="InterPro" id="IPR046521">
    <property type="entry name" value="DUF6698"/>
</dbReference>
<name>A0A9P6L151_9AGAM</name>
<dbReference type="AlphaFoldDB" id="A0A9P6L151"/>
<evidence type="ECO:0000313" key="1">
    <source>
        <dbReference type="EMBL" id="KAF9778158.1"/>
    </source>
</evidence>
<dbReference type="Pfam" id="PF20414">
    <property type="entry name" value="DUF6698"/>
    <property type="match status" value="1"/>
</dbReference>
<dbReference type="Proteomes" id="UP000736335">
    <property type="component" value="Unassembled WGS sequence"/>
</dbReference>
<dbReference type="EMBL" id="WIUZ02000024">
    <property type="protein sequence ID" value="KAF9778158.1"/>
    <property type="molecule type" value="Genomic_DNA"/>
</dbReference>
<dbReference type="OrthoDB" id="3220614at2759"/>
<keyword evidence="2" id="KW-1185">Reference proteome</keyword>
<organism evidence="1 2">
    <name type="scientific">Thelephora terrestris</name>
    <dbReference type="NCBI Taxonomy" id="56493"/>
    <lineage>
        <taxon>Eukaryota</taxon>
        <taxon>Fungi</taxon>
        <taxon>Dikarya</taxon>
        <taxon>Basidiomycota</taxon>
        <taxon>Agaricomycotina</taxon>
        <taxon>Agaricomycetes</taxon>
        <taxon>Thelephorales</taxon>
        <taxon>Thelephoraceae</taxon>
        <taxon>Thelephora</taxon>
    </lineage>
</organism>
<accession>A0A9P6L151</accession>
<gene>
    <name evidence="1" type="ORF">BJ322DRAFT_1025249</name>
</gene>
<proteinExistence type="predicted"/>
<reference evidence="1" key="2">
    <citation type="submission" date="2020-11" db="EMBL/GenBank/DDBJ databases">
        <authorList>
            <consortium name="DOE Joint Genome Institute"/>
            <person name="Kuo A."/>
            <person name="Miyauchi S."/>
            <person name="Kiss E."/>
            <person name="Drula E."/>
            <person name="Kohler A."/>
            <person name="Sanchez-Garcia M."/>
            <person name="Andreopoulos B."/>
            <person name="Barry K.W."/>
            <person name="Bonito G."/>
            <person name="Buee M."/>
            <person name="Carver A."/>
            <person name="Chen C."/>
            <person name="Cichocki N."/>
            <person name="Clum A."/>
            <person name="Culley D."/>
            <person name="Crous P.W."/>
            <person name="Fauchery L."/>
            <person name="Girlanda M."/>
            <person name="Hayes R."/>
            <person name="Keri Z."/>
            <person name="Labutti K."/>
            <person name="Lipzen A."/>
            <person name="Lombard V."/>
            <person name="Magnuson J."/>
            <person name="Maillard F."/>
            <person name="Morin E."/>
            <person name="Murat C."/>
            <person name="Nolan M."/>
            <person name="Ohm R."/>
            <person name="Pangilinan J."/>
            <person name="Pereira M."/>
            <person name="Perotto S."/>
            <person name="Peter M."/>
            <person name="Riley R."/>
            <person name="Sitrit Y."/>
            <person name="Stielow B."/>
            <person name="Szollosi G."/>
            <person name="Zifcakova L."/>
            <person name="Stursova M."/>
            <person name="Spatafora J.W."/>
            <person name="Tedersoo L."/>
            <person name="Vaario L.-M."/>
            <person name="Yamada A."/>
            <person name="Yan M."/>
            <person name="Wang P."/>
            <person name="Xu J."/>
            <person name="Bruns T."/>
            <person name="Baldrian P."/>
            <person name="Vilgalys R."/>
            <person name="Henrissat B."/>
            <person name="Grigoriev I.V."/>
            <person name="Hibbett D."/>
            <person name="Nagy L.G."/>
            <person name="Martin F.M."/>
        </authorList>
    </citation>
    <scope>NUCLEOTIDE SEQUENCE</scope>
    <source>
        <strain evidence="1">UH-Tt-Lm1</strain>
    </source>
</reference>
<comment type="caution">
    <text evidence="1">The sequence shown here is derived from an EMBL/GenBank/DDBJ whole genome shotgun (WGS) entry which is preliminary data.</text>
</comment>
<evidence type="ECO:0000313" key="2">
    <source>
        <dbReference type="Proteomes" id="UP000736335"/>
    </source>
</evidence>
<sequence>MSVSNPPQQTEGNAQRPRHMFIDALKAYSGGPLKDATLKQLWYKARWLSRLMNPFKGVEECFMVAEGSEEGLHLQAEQVINRLSRHERAVRQQQKVDWNKVKSHIPNTVDEVMGTEAETMTLAFFKFLQAGINSSRGDDTKDLKPVILDLIPQRYLSGPTNEHGEKCIWNSVSTSAKNEKGARGFTNKVTACLLCPIDYLQAFDANPTEFVFSLVAQNGSFSRLDREGVPKFPSFMYNEDMIEPGKLTNGLFRGPLLVAVYMFIFVSKRVAKGEKKRARKGIAETHQMENVDPATICYAVLQTWVGISDMSEWSKTDRGVDLSMLYTALRQLLGLERGRDPWVDVTLDWWDSQVKTGGTSTQDRVTRDTEAPSVLETLEIERRQRMATLS</sequence>